<dbReference type="EMBL" id="JARBHB010000001">
    <property type="protein sequence ID" value="KAJ8897602.1"/>
    <property type="molecule type" value="Genomic_DNA"/>
</dbReference>
<keyword evidence="2" id="KW-1185">Reference proteome</keyword>
<evidence type="ECO:0000313" key="2">
    <source>
        <dbReference type="Proteomes" id="UP001159363"/>
    </source>
</evidence>
<proteinExistence type="predicted"/>
<accession>A0ABQ9ILQ4</accession>
<gene>
    <name evidence="1" type="ORF">PR048_002951</name>
</gene>
<name>A0ABQ9ILQ4_9NEOP</name>
<reference evidence="1 2" key="1">
    <citation type="submission" date="2023-02" db="EMBL/GenBank/DDBJ databases">
        <title>LHISI_Scaffold_Assembly.</title>
        <authorList>
            <person name="Stuart O.P."/>
            <person name="Cleave R."/>
            <person name="Magrath M.J.L."/>
            <person name="Mikheyev A.S."/>
        </authorList>
    </citation>
    <scope>NUCLEOTIDE SEQUENCE [LARGE SCALE GENOMIC DNA]</scope>
    <source>
        <strain evidence="1">Daus_M_001</strain>
        <tissue evidence="1">Leg muscle</tissue>
    </source>
</reference>
<organism evidence="1 2">
    <name type="scientific">Dryococelus australis</name>
    <dbReference type="NCBI Taxonomy" id="614101"/>
    <lineage>
        <taxon>Eukaryota</taxon>
        <taxon>Metazoa</taxon>
        <taxon>Ecdysozoa</taxon>
        <taxon>Arthropoda</taxon>
        <taxon>Hexapoda</taxon>
        <taxon>Insecta</taxon>
        <taxon>Pterygota</taxon>
        <taxon>Neoptera</taxon>
        <taxon>Polyneoptera</taxon>
        <taxon>Phasmatodea</taxon>
        <taxon>Verophasmatodea</taxon>
        <taxon>Anareolatae</taxon>
        <taxon>Phasmatidae</taxon>
        <taxon>Eurycanthinae</taxon>
        <taxon>Dryococelus</taxon>
    </lineage>
</organism>
<evidence type="ECO:0000313" key="1">
    <source>
        <dbReference type="EMBL" id="KAJ8897602.1"/>
    </source>
</evidence>
<dbReference type="Proteomes" id="UP001159363">
    <property type="component" value="Chromosome 1"/>
</dbReference>
<evidence type="ECO:0008006" key="3">
    <source>
        <dbReference type="Google" id="ProtNLM"/>
    </source>
</evidence>
<sequence>MIYHHTFLASVPLNFKLNGFKNIHGYILKMNQKA</sequence>
<protein>
    <recommendedName>
        <fullName evidence="3">Cytochrome b</fullName>
    </recommendedName>
</protein>
<comment type="caution">
    <text evidence="1">The sequence shown here is derived from an EMBL/GenBank/DDBJ whole genome shotgun (WGS) entry which is preliminary data.</text>
</comment>